<proteinExistence type="predicted"/>
<feature type="domain" description="Integrase core" evidence="1">
    <location>
        <begin position="1"/>
        <end position="107"/>
    </location>
</feature>
<name>A0A165HJ75_9BASI</name>
<dbReference type="PANTHER" id="PTHR46791:SF5">
    <property type="entry name" value="CLR5 DOMAIN-CONTAINING PROTEIN-RELATED"/>
    <property type="match status" value="1"/>
</dbReference>
<dbReference type="STRING" id="1353952.A0A165HJ75"/>
<keyword evidence="3" id="KW-1185">Reference proteome</keyword>
<evidence type="ECO:0000259" key="1">
    <source>
        <dbReference type="Pfam" id="PF24764"/>
    </source>
</evidence>
<dbReference type="InterPro" id="IPR058913">
    <property type="entry name" value="Integrase_dom_put"/>
</dbReference>
<evidence type="ECO:0000313" key="2">
    <source>
        <dbReference type="EMBL" id="KZT59370.1"/>
    </source>
</evidence>
<dbReference type="Proteomes" id="UP000076842">
    <property type="component" value="Unassembled WGS sequence"/>
</dbReference>
<dbReference type="PANTHER" id="PTHR46791">
    <property type="entry name" value="EXPRESSED PROTEIN"/>
    <property type="match status" value="1"/>
</dbReference>
<dbReference type="AlphaFoldDB" id="A0A165HJ75"/>
<evidence type="ECO:0000313" key="3">
    <source>
        <dbReference type="Proteomes" id="UP000076842"/>
    </source>
</evidence>
<protein>
    <recommendedName>
        <fullName evidence="1">Integrase core domain-containing protein</fullName>
    </recommendedName>
</protein>
<organism evidence="2 3">
    <name type="scientific">Calocera cornea HHB12733</name>
    <dbReference type="NCBI Taxonomy" id="1353952"/>
    <lineage>
        <taxon>Eukaryota</taxon>
        <taxon>Fungi</taxon>
        <taxon>Dikarya</taxon>
        <taxon>Basidiomycota</taxon>
        <taxon>Agaricomycotina</taxon>
        <taxon>Dacrymycetes</taxon>
        <taxon>Dacrymycetales</taxon>
        <taxon>Dacrymycetaceae</taxon>
        <taxon>Calocera</taxon>
    </lineage>
</organism>
<dbReference type="Pfam" id="PF24764">
    <property type="entry name" value="rva_4"/>
    <property type="match status" value="1"/>
</dbReference>
<accession>A0A165HJ75</accession>
<gene>
    <name evidence="2" type="ORF">CALCODRAFT_431113</name>
</gene>
<dbReference type="InParanoid" id="A0A165HJ75"/>
<reference evidence="2 3" key="1">
    <citation type="journal article" date="2016" name="Mol. Biol. Evol.">
        <title>Comparative Genomics of Early-Diverging Mushroom-Forming Fungi Provides Insights into the Origins of Lignocellulose Decay Capabilities.</title>
        <authorList>
            <person name="Nagy L.G."/>
            <person name="Riley R."/>
            <person name="Tritt A."/>
            <person name="Adam C."/>
            <person name="Daum C."/>
            <person name="Floudas D."/>
            <person name="Sun H."/>
            <person name="Yadav J.S."/>
            <person name="Pangilinan J."/>
            <person name="Larsson K.H."/>
            <person name="Matsuura K."/>
            <person name="Barry K."/>
            <person name="Labutti K."/>
            <person name="Kuo R."/>
            <person name="Ohm R.A."/>
            <person name="Bhattacharya S.S."/>
            <person name="Shirouzu T."/>
            <person name="Yoshinaga Y."/>
            <person name="Martin F.M."/>
            <person name="Grigoriev I.V."/>
            <person name="Hibbett D.S."/>
        </authorList>
    </citation>
    <scope>NUCLEOTIDE SEQUENCE [LARGE SCALE GENOMIC DNA]</scope>
    <source>
        <strain evidence="2 3">HHB12733</strain>
    </source>
</reference>
<dbReference type="OrthoDB" id="3252187at2759"/>
<dbReference type="EMBL" id="KV423941">
    <property type="protein sequence ID" value="KZT59370.1"/>
    <property type="molecule type" value="Genomic_DNA"/>
</dbReference>
<sequence>MEEKRGMNRGSFLWGRSIHNIRIERLWVDVTQGFGGKWKEFFGLLEVYCGLDAADEGHLWLLHFVFLEKIRRDAELWRTIWNQHRMRLPEGGRSSPAQMWFFGQVKHGSRGIDDAALWMDQQQAQEAIRPVDSAEHSQDDALYQLSEHEGGGAMYGVDWIDMEDPRLLSHRSTSRPLNMPYVAVEPPDCPLKGDQEGWLSSLLSAEKDVNDREGMADVWEKALDAYNAFLDVSQQQGAQT</sequence>